<protein>
    <submittedName>
        <fullName evidence="2">Uncharacterized protein</fullName>
    </submittedName>
</protein>
<reference evidence="2" key="1">
    <citation type="journal article" date="2020" name="Stud. Mycol.">
        <title>101 Dothideomycetes genomes: a test case for predicting lifestyles and emergence of pathogens.</title>
        <authorList>
            <person name="Haridas S."/>
            <person name="Albert R."/>
            <person name="Binder M."/>
            <person name="Bloem J."/>
            <person name="Labutti K."/>
            <person name="Salamov A."/>
            <person name="Andreopoulos B."/>
            <person name="Baker S."/>
            <person name="Barry K."/>
            <person name="Bills G."/>
            <person name="Bluhm B."/>
            <person name="Cannon C."/>
            <person name="Castanera R."/>
            <person name="Culley D."/>
            <person name="Daum C."/>
            <person name="Ezra D."/>
            <person name="Gonzalez J."/>
            <person name="Henrissat B."/>
            <person name="Kuo A."/>
            <person name="Liang C."/>
            <person name="Lipzen A."/>
            <person name="Lutzoni F."/>
            <person name="Magnuson J."/>
            <person name="Mondo S."/>
            <person name="Nolan M."/>
            <person name="Ohm R."/>
            <person name="Pangilinan J."/>
            <person name="Park H.-J."/>
            <person name="Ramirez L."/>
            <person name="Alfaro M."/>
            <person name="Sun H."/>
            <person name="Tritt A."/>
            <person name="Yoshinaga Y."/>
            <person name="Zwiers L.-H."/>
            <person name="Turgeon B."/>
            <person name="Goodwin S."/>
            <person name="Spatafora J."/>
            <person name="Crous P."/>
            <person name="Grigoriev I."/>
        </authorList>
    </citation>
    <scope>NUCLEOTIDE SEQUENCE</scope>
    <source>
        <strain evidence="2">CBS 122367</strain>
    </source>
</reference>
<keyword evidence="3" id="KW-1185">Reference proteome</keyword>
<proteinExistence type="predicted"/>
<name>A0A6G1IMY2_9PLEO</name>
<keyword evidence="1" id="KW-0812">Transmembrane</keyword>
<evidence type="ECO:0000313" key="2">
    <source>
        <dbReference type="EMBL" id="KAF2679505.1"/>
    </source>
</evidence>
<feature type="transmembrane region" description="Helical" evidence="1">
    <location>
        <begin position="25"/>
        <end position="46"/>
    </location>
</feature>
<dbReference type="EMBL" id="MU005603">
    <property type="protein sequence ID" value="KAF2679505.1"/>
    <property type="molecule type" value="Genomic_DNA"/>
</dbReference>
<gene>
    <name evidence="2" type="ORF">K458DRAFT_393923</name>
</gene>
<feature type="transmembrane region" description="Helical" evidence="1">
    <location>
        <begin position="58"/>
        <end position="76"/>
    </location>
</feature>
<evidence type="ECO:0000256" key="1">
    <source>
        <dbReference type="SAM" id="Phobius"/>
    </source>
</evidence>
<keyword evidence="1" id="KW-1133">Transmembrane helix</keyword>
<keyword evidence="1" id="KW-0472">Membrane</keyword>
<dbReference type="AlphaFoldDB" id="A0A6G1IMY2"/>
<organism evidence="2 3">
    <name type="scientific">Lentithecium fluviatile CBS 122367</name>
    <dbReference type="NCBI Taxonomy" id="1168545"/>
    <lineage>
        <taxon>Eukaryota</taxon>
        <taxon>Fungi</taxon>
        <taxon>Dikarya</taxon>
        <taxon>Ascomycota</taxon>
        <taxon>Pezizomycotina</taxon>
        <taxon>Dothideomycetes</taxon>
        <taxon>Pleosporomycetidae</taxon>
        <taxon>Pleosporales</taxon>
        <taxon>Massarineae</taxon>
        <taxon>Lentitheciaceae</taxon>
        <taxon>Lentithecium</taxon>
    </lineage>
</organism>
<dbReference type="Proteomes" id="UP000799291">
    <property type="component" value="Unassembled WGS sequence"/>
</dbReference>
<sequence>MVEASDDDTNWGRREESFSDDARQIMLGSLVLLSAFLMIRTIAYTATYRRLPTTVRHLGITLTQFVFIGAVGGALYQSVKTWFPMDSFSLRSLAILTTTIVTYFGFGLNTFDCHCICRLLSS</sequence>
<evidence type="ECO:0000313" key="3">
    <source>
        <dbReference type="Proteomes" id="UP000799291"/>
    </source>
</evidence>
<accession>A0A6G1IMY2</accession>
<feature type="transmembrane region" description="Helical" evidence="1">
    <location>
        <begin position="88"/>
        <end position="108"/>
    </location>
</feature>